<evidence type="ECO:0000256" key="6">
    <source>
        <dbReference type="PROSITE-ProRule" id="PRU00810"/>
    </source>
</evidence>
<dbReference type="PROSITE" id="PS51477">
    <property type="entry name" value="PAH"/>
    <property type="match status" value="2"/>
</dbReference>
<dbReference type="GO" id="GO:0000785">
    <property type="term" value="C:chromatin"/>
    <property type="evidence" value="ECO:0007669"/>
    <property type="project" value="TreeGrafter"/>
</dbReference>
<keyword evidence="4" id="KW-0804">Transcription</keyword>
<protein>
    <submittedName>
        <fullName evidence="7">Paired amphipathic helix</fullName>
    </submittedName>
</protein>
<comment type="caution">
    <text evidence="7">The sequence shown here is derived from an EMBL/GenBank/DDBJ whole genome shotgun (WGS) entry which is preliminary data.</text>
</comment>
<dbReference type="InterPro" id="IPR039774">
    <property type="entry name" value="Sin3-like"/>
</dbReference>
<evidence type="ECO:0000256" key="5">
    <source>
        <dbReference type="ARBA" id="ARBA00023242"/>
    </source>
</evidence>
<keyword evidence="8" id="KW-1185">Reference proteome</keyword>
<keyword evidence="3" id="KW-0677">Repeat</keyword>
<dbReference type="EMBL" id="JAEFBK010000001">
    <property type="protein sequence ID" value="KAG7651191.1"/>
    <property type="molecule type" value="Genomic_DNA"/>
</dbReference>
<dbReference type="InterPro" id="IPR036600">
    <property type="entry name" value="PAH_sf"/>
</dbReference>
<gene>
    <name evidence="7" type="ORF">ISN45_At01g060770</name>
</gene>
<dbReference type="Gene3D" id="1.20.1160.11">
    <property type="entry name" value="Paired amphipathic helix"/>
    <property type="match status" value="2"/>
</dbReference>
<accession>A0A8T2GUE8</accession>
<dbReference type="AlphaFoldDB" id="A0A8T2GUE8"/>
<dbReference type="FunFam" id="1.20.1160.11:FF:000001">
    <property type="entry name" value="Paired amphipathic helix protein Sin3"/>
    <property type="match status" value="1"/>
</dbReference>
<dbReference type="SMR" id="A0A8T2GUE8"/>
<keyword evidence="5 6" id="KW-0539">Nucleus</keyword>
<comment type="subcellular location">
    <subcellularLocation>
        <location evidence="1 6">Nucleus</location>
    </subcellularLocation>
</comment>
<proteinExistence type="predicted"/>
<evidence type="ECO:0000256" key="3">
    <source>
        <dbReference type="ARBA" id="ARBA00022737"/>
    </source>
</evidence>
<dbReference type="GO" id="GO:0003714">
    <property type="term" value="F:transcription corepressor activity"/>
    <property type="evidence" value="ECO:0007669"/>
    <property type="project" value="InterPro"/>
</dbReference>
<sequence>MVANKKLTTTDALDFLHLVKTKYQDNREIYDSFLTIMKDFRGQRAKTCDVISKVKELFKGQPELLLGFNTFLPTGFEITLSDDELTSNSKFAHFDEAYEFVNKVKTRFQNNDVFNSFLEVLKTHKKENKSVAELYQEVAILFQGHRDLLEEFHLFLPHYG</sequence>
<dbReference type="Pfam" id="PF02671">
    <property type="entry name" value="PAH"/>
    <property type="match status" value="2"/>
</dbReference>
<reference evidence="7 8" key="1">
    <citation type="submission" date="2020-12" db="EMBL/GenBank/DDBJ databases">
        <title>Concerted genomic and epigenomic changes stabilize Arabidopsis allopolyploids.</title>
        <authorList>
            <person name="Chen Z."/>
        </authorList>
    </citation>
    <scope>NUCLEOTIDE SEQUENCE [LARGE SCALE GENOMIC DNA]</scope>
    <source>
        <strain evidence="7">Allo738</strain>
        <tissue evidence="7">Leaf</tissue>
    </source>
</reference>
<evidence type="ECO:0000313" key="7">
    <source>
        <dbReference type="EMBL" id="KAG7651191.1"/>
    </source>
</evidence>
<evidence type="ECO:0000256" key="2">
    <source>
        <dbReference type="ARBA" id="ARBA00022491"/>
    </source>
</evidence>
<evidence type="ECO:0000256" key="4">
    <source>
        <dbReference type="ARBA" id="ARBA00023015"/>
    </source>
</evidence>
<dbReference type="FunFam" id="1.20.1160.11:FF:000003">
    <property type="entry name" value="Paired amphipathic helix SIN3-like protein"/>
    <property type="match status" value="1"/>
</dbReference>
<dbReference type="Proteomes" id="UP000694240">
    <property type="component" value="Chromosome 1"/>
</dbReference>
<evidence type="ECO:0000256" key="1">
    <source>
        <dbReference type="ARBA" id="ARBA00004123"/>
    </source>
</evidence>
<dbReference type="GO" id="GO:0000122">
    <property type="term" value="P:negative regulation of transcription by RNA polymerase II"/>
    <property type="evidence" value="ECO:0007669"/>
    <property type="project" value="TreeGrafter"/>
</dbReference>
<keyword evidence="4" id="KW-0805">Transcription regulation</keyword>
<evidence type="ECO:0000313" key="8">
    <source>
        <dbReference type="Proteomes" id="UP000694240"/>
    </source>
</evidence>
<dbReference type="PANTHER" id="PTHR12346">
    <property type="entry name" value="SIN3B-RELATED"/>
    <property type="match status" value="1"/>
</dbReference>
<organism evidence="7 8">
    <name type="scientific">Arabidopsis thaliana x Arabidopsis arenosa</name>
    <dbReference type="NCBI Taxonomy" id="1240361"/>
    <lineage>
        <taxon>Eukaryota</taxon>
        <taxon>Viridiplantae</taxon>
        <taxon>Streptophyta</taxon>
        <taxon>Embryophyta</taxon>
        <taxon>Tracheophyta</taxon>
        <taxon>Spermatophyta</taxon>
        <taxon>Magnoliopsida</taxon>
        <taxon>eudicotyledons</taxon>
        <taxon>Gunneridae</taxon>
        <taxon>Pentapetalae</taxon>
        <taxon>rosids</taxon>
        <taxon>malvids</taxon>
        <taxon>Brassicales</taxon>
        <taxon>Brassicaceae</taxon>
        <taxon>Camelineae</taxon>
        <taxon>Arabidopsis</taxon>
    </lineage>
</organism>
<dbReference type="InterPro" id="IPR003822">
    <property type="entry name" value="PAH"/>
</dbReference>
<dbReference type="SUPFAM" id="SSF47762">
    <property type="entry name" value="PAH2 domain"/>
    <property type="match status" value="2"/>
</dbReference>
<dbReference type="GO" id="GO:0000118">
    <property type="term" value="C:histone deacetylase complex"/>
    <property type="evidence" value="ECO:0007669"/>
    <property type="project" value="TreeGrafter"/>
</dbReference>
<keyword evidence="2" id="KW-0678">Repressor</keyword>
<name>A0A8T2GUE8_9BRAS</name>
<dbReference type="PANTHER" id="PTHR12346:SF0">
    <property type="entry name" value="SIN3A, ISOFORM G"/>
    <property type="match status" value="1"/>
</dbReference>